<evidence type="ECO:0000313" key="2">
    <source>
        <dbReference type="Proteomes" id="UP000037122"/>
    </source>
</evidence>
<sequence length="40" mass="4357">MSVVAMDIWGMKMAGVELQWLRKISHPSGVVGDLTDNVQG</sequence>
<accession>A0A0L0P7Z9</accession>
<organism evidence="1 2">
    <name type="scientific">Candidozyma auris</name>
    <name type="common">Yeast</name>
    <name type="synonym">Candida auris</name>
    <dbReference type="NCBI Taxonomy" id="498019"/>
    <lineage>
        <taxon>Eukaryota</taxon>
        <taxon>Fungi</taxon>
        <taxon>Dikarya</taxon>
        <taxon>Ascomycota</taxon>
        <taxon>Saccharomycotina</taxon>
        <taxon>Pichiomycetes</taxon>
        <taxon>Metschnikowiaceae</taxon>
        <taxon>Candidozyma</taxon>
    </lineage>
</organism>
<comment type="caution">
    <text evidence="1">The sequence shown here is derived from an EMBL/GenBank/DDBJ whole genome shotgun (WGS) entry which is preliminary data.</text>
</comment>
<name>A0A0L0P7Z9_CANAR</name>
<reference evidence="2" key="1">
    <citation type="journal article" date="2015" name="BMC Genomics">
        <title>Draft genome of a commonly misdiagnosed multidrug resistant pathogen Candida auris.</title>
        <authorList>
            <person name="Chatterjee S."/>
            <person name="Alampalli S.V."/>
            <person name="Nageshan R.K."/>
            <person name="Chettiar S.T."/>
            <person name="Joshi S."/>
            <person name="Tatu U.S."/>
        </authorList>
    </citation>
    <scope>NUCLEOTIDE SEQUENCE [LARGE SCALE GENOMIC DNA]</scope>
    <source>
        <strain evidence="2">6684</strain>
    </source>
</reference>
<dbReference type="AlphaFoldDB" id="A0A0L0P7Z9"/>
<proteinExistence type="predicted"/>
<gene>
    <name evidence="1" type="ORF">QG37_00805</name>
</gene>
<dbReference type="Proteomes" id="UP000037122">
    <property type="component" value="Unassembled WGS sequence"/>
</dbReference>
<protein>
    <submittedName>
        <fullName evidence="1">Uncharacterized protein</fullName>
    </submittedName>
</protein>
<evidence type="ECO:0000313" key="1">
    <source>
        <dbReference type="EMBL" id="KNE02121.1"/>
    </source>
</evidence>
<dbReference type="EMBL" id="LGST01000006">
    <property type="protein sequence ID" value="KNE02121.1"/>
    <property type="molecule type" value="Genomic_DNA"/>
</dbReference>